<evidence type="ECO:0000313" key="1">
    <source>
        <dbReference type="EMBL" id="KAG0719751.1"/>
    </source>
</evidence>
<reference evidence="1" key="1">
    <citation type="submission" date="2020-07" db="EMBL/GenBank/DDBJ databases">
        <title>The High-quality genome of the commercially important snow crab, Chionoecetes opilio.</title>
        <authorList>
            <person name="Jeong J.-H."/>
            <person name="Ryu S."/>
        </authorList>
    </citation>
    <scope>NUCLEOTIDE SEQUENCE</scope>
    <source>
        <strain evidence="1">MADBK_172401_WGS</strain>
        <tissue evidence="1">Digestive gland</tissue>
    </source>
</reference>
<sequence length="133" mass="14919">MSQFLKTPTPGLLRRRSINLVFRLSTDGVTDIESLAGNNFLSSSASIFRFLFSEICLTWSCYHLSCRAVVSCIVGAQCASTPLLHLSAQQKRVGNNSKRIEHSQMSSENDVASHCLGVYFWRNCQRPLASFWI</sequence>
<organism evidence="1 2">
    <name type="scientific">Chionoecetes opilio</name>
    <name type="common">Atlantic snow crab</name>
    <name type="synonym">Cancer opilio</name>
    <dbReference type="NCBI Taxonomy" id="41210"/>
    <lineage>
        <taxon>Eukaryota</taxon>
        <taxon>Metazoa</taxon>
        <taxon>Ecdysozoa</taxon>
        <taxon>Arthropoda</taxon>
        <taxon>Crustacea</taxon>
        <taxon>Multicrustacea</taxon>
        <taxon>Malacostraca</taxon>
        <taxon>Eumalacostraca</taxon>
        <taxon>Eucarida</taxon>
        <taxon>Decapoda</taxon>
        <taxon>Pleocyemata</taxon>
        <taxon>Brachyura</taxon>
        <taxon>Eubrachyura</taxon>
        <taxon>Majoidea</taxon>
        <taxon>Majidae</taxon>
        <taxon>Chionoecetes</taxon>
    </lineage>
</organism>
<evidence type="ECO:0000313" key="2">
    <source>
        <dbReference type="Proteomes" id="UP000770661"/>
    </source>
</evidence>
<dbReference type="AlphaFoldDB" id="A0A8J4Y9N4"/>
<dbReference type="Proteomes" id="UP000770661">
    <property type="component" value="Unassembled WGS sequence"/>
</dbReference>
<name>A0A8J4Y9N4_CHIOP</name>
<protein>
    <submittedName>
        <fullName evidence="1">Uncharacterized protein</fullName>
    </submittedName>
</protein>
<accession>A0A8J4Y9N4</accession>
<comment type="caution">
    <text evidence="1">The sequence shown here is derived from an EMBL/GenBank/DDBJ whole genome shotgun (WGS) entry which is preliminary data.</text>
</comment>
<keyword evidence="2" id="KW-1185">Reference proteome</keyword>
<proteinExistence type="predicted"/>
<gene>
    <name evidence="1" type="ORF">GWK47_049875</name>
</gene>
<dbReference type="EMBL" id="JACEEZ010014018">
    <property type="protein sequence ID" value="KAG0719751.1"/>
    <property type="molecule type" value="Genomic_DNA"/>
</dbReference>